<evidence type="ECO:0000256" key="1">
    <source>
        <dbReference type="ARBA" id="ARBA00010139"/>
    </source>
</evidence>
<feature type="region of interest" description="Disordered" evidence="2">
    <location>
        <begin position="1"/>
        <end position="35"/>
    </location>
</feature>
<gene>
    <name evidence="3" type="ORF">B0A55_13550</name>
</gene>
<proteinExistence type="inferred from homology"/>
<dbReference type="Pfam" id="PF13450">
    <property type="entry name" value="NAD_binding_8"/>
    <property type="match status" value="1"/>
</dbReference>
<dbReference type="InterPro" id="IPR051209">
    <property type="entry name" value="FAD-bind_Monooxygenase_sf"/>
</dbReference>
<dbReference type="Proteomes" id="UP000309340">
    <property type="component" value="Unassembled WGS sequence"/>
</dbReference>
<reference evidence="3 4" key="1">
    <citation type="submission" date="2017-03" db="EMBL/GenBank/DDBJ databases">
        <title>Genomes of endolithic fungi from Antarctica.</title>
        <authorList>
            <person name="Coleine C."/>
            <person name="Masonjones S."/>
            <person name="Stajich J.E."/>
        </authorList>
    </citation>
    <scope>NUCLEOTIDE SEQUENCE [LARGE SCALE GENOMIC DNA]</scope>
    <source>
        <strain evidence="3 4">CCFEE 5184</strain>
    </source>
</reference>
<dbReference type="InterPro" id="IPR036188">
    <property type="entry name" value="FAD/NAD-bd_sf"/>
</dbReference>
<dbReference type="STRING" id="329884.A0A4U0UQ00"/>
<feature type="non-terminal residue" evidence="3">
    <location>
        <position position="135"/>
    </location>
</feature>
<organism evidence="3 4">
    <name type="scientific">Friedmanniomyces simplex</name>
    <dbReference type="NCBI Taxonomy" id="329884"/>
    <lineage>
        <taxon>Eukaryota</taxon>
        <taxon>Fungi</taxon>
        <taxon>Dikarya</taxon>
        <taxon>Ascomycota</taxon>
        <taxon>Pezizomycotina</taxon>
        <taxon>Dothideomycetes</taxon>
        <taxon>Dothideomycetidae</taxon>
        <taxon>Mycosphaerellales</taxon>
        <taxon>Teratosphaeriaceae</taxon>
        <taxon>Friedmanniomyces</taxon>
    </lineage>
</organism>
<name>A0A4U0UQ00_9PEZI</name>
<feature type="compositionally biased region" description="Basic and acidic residues" evidence="2">
    <location>
        <begin position="26"/>
        <end position="35"/>
    </location>
</feature>
<dbReference type="AlphaFoldDB" id="A0A4U0UQ00"/>
<dbReference type="EMBL" id="NAJQ01002758">
    <property type="protein sequence ID" value="TKA38028.1"/>
    <property type="molecule type" value="Genomic_DNA"/>
</dbReference>
<accession>A0A4U0UQ00</accession>
<evidence type="ECO:0008006" key="5">
    <source>
        <dbReference type="Google" id="ProtNLM"/>
    </source>
</evidence>
<comment type="similarity">
    <text evidence="1">Belongs to the FAD-binding monooxygenase family.</text>
</comment>
<dbReference type="PANTHER" id="PTHR42877:SF7">
    <property type="entry name" value="FLAVIN-BINDING MONOOXYGENASE-RELATED"/>
    <property type="match status" value="1"/>
</dbReference>
<evidence type="ECO:0000313" key="4">
    <source>
        <dbReference type="Proteomes" id="UP000309340"/>
    </source>
</evidence>
<dbReference type="Gene3D" id="3.50.50.60">
    <property type="entry name" value="FAD/NAD(P)-binding domain"/>
    <property type="match status" value="1"/>
</dbReference>
<evidence type="ECO:0000256" key="2">
    <source>
        <dbReference type="SAM" id="MobiDB-lite"/>
    </source>
</evidence>
<sequence length="135" mass="15058">MSAFPNLSEDVLRAHPSNPETLPNGKNDDNHPEHAEYAEQTQVNGAPYTNGERKDAPWVLHDTPIENQRPIKVIVIGAGYSGVYCAIRIPERLRNCELVVYEKNSGVGGTWYENQYPGAACDVPSHSYQFSFNPK</sequence>
<dbReference type="OrthoDB" id="3971593at2759"/>
<keyword evidence="4" id="KW-1185">Reference proteome</keyword>
<dbReference type="PANTHER" id="PTHR42877">
    <property type="entry name" value="L-ORNITHINE N(5)-MONOOXYGENASE-RELATED"/>
    <property type="match status" value="1"/>
</dbReference>
<protein>
    <recommendedName>
        <fullName evidence="5">FAD/NAD(P)-binding domain-containing protein</fullName>
    </recommendedName>
</protein>
<evidence type="ECO:0000313" key="3">
    <source>
        <dbReference type="EMBL" id="TKA38028.1"/>
    </source>
</evidence>
<dbReference type="SUPFAM" id="SSF51905">
    <property type="entry name" value="FAD/NAD(P)-binding domain"/>
    <property type="match status" value="1"/>
</dbReference>
<comment type="caution">
    <text evidence="3">The sequence shown here is derived from an EMBL/GenBank/DDBJ whole genome shotgun (WGS) entry which is preliminary data.</text>
</comment>